<name>E5A8I6_LEPMJ</name>
<feature type="compositionally biased region" description="Low complexity" evidence="1">
    <location>
        <begin position="81"/>
        <end position="96"/>
    </location>
</feature>
<proteinExistence type="predicted"/>
<evidence type="ECO:0000256" key="1">
    <source>
        <dbReference type="SAM" id="MobiDB-lite"/>
    </source>
</evidence>
<feature type="compositionally biased region" description="Polar residues" evidence="1">
    <location>
        <begin position="322"/>
        <end position="332"/>
    </location>
</feature>
<evidence type="ECO:0000313" key="2">
    <source>
        <dbReference type="EMBL" id="CBX99931.1"/>
    </source>
</evidence>
<dbReference type="eggNOG" id="ENOG502RJ9H">
    <property type="taxonomic scope" value="Eukaryota"/>
</dbReference>
<feature type="region of interest" description="Disordered" evidence="1">
    <location>
        <begin position="75"/>
        <end position="96"/>
    </location>
</feature>
<reference evidence="3" key="1">
    <citation type="journal article" date="2011" name="Nat. Commun.">
        <title>Effector diversification within compartments of the Leptosphaeria maculans genome affected by Repeat-Induced Point mutations.</title>
        <authorList>
            <person name="Rouxel T."/>
            <person name="Grandaubert J."/>
            <person name="Hane J.K."/>
            <person name="Hoede C."/>
            <person name="van de Wouw A.P."/>
            <person name="Couloux A."/>
            <person name="Dominguez V."/>
            <person name="Anthouard V."/>
            <person name="Bally P."/>
            <person name="Bourras S."/>
            <person name="Cozijnsen A.J."/>
            <person name="Ciuffetti L.M."/>
            <person name="Degrave A."/>
            <person name="Dilmaghani A."/>
            <person name="Duret L."/>
            <person name="Fudal I."/>
            <person name="Goodwin S.B."/>
            <person name="Gout L."/>
            <person name="Glaser N."/>
            <person name="Linglin J."/>
            <person name="Kema G.H.J."/>
            <person name="Lapalu N."/>
            <person name="Lawrence C.B."/>
            <person name="May K."/>
            <person name="Meyer M."/>
            <person name="Ollivier B."/>
            <person name="Poulain J."/>
            <person name="Schoch C.L."/>
            <person name="Simon A."/>
            <person name="Spatafora J.W."/>
            <person name="Stachowiak A."/>
            <person name="Turgeon B.G."/>
            <person name="Tyler B.M."/>
            <person name="Vincent D."/>
            <person name="Weissenbach J."/>
            <person name="Amselem J."/>
            <person name="Quesneville H."/>
            <person name="Oliver R.P."/>
            <person name="Wincker P."/>
            <person name="Balesdent M.-H."/>
            <person name="Howlett B.J."/>
        </authorList>
    </citation>
    <scope>NUCLEOTIDE SEQUENCE [LARGE SCALE GENOMIC DNA]</scope>
    <source>
        <strain evidence="3">JN3 / isolate v23.1.3 / race Av1-4-5-6-7-8</strain>
    </source>
</reference>
<protein>
    <submittedName>
        <fullName evidence="2">Uncharacterized protein</fullName>
    </submittedName>
</protein>
<evidence type="ECO:0000313" key="3">
    <source>
        <dbReference type="Proteomes" id="UP000002668"/>
    </source>
</evidence>
<organism evidence="3">
    <name type="scientific">Leptosphaeria maculans (strain JN3 / isolate v23.1.3 / race Av1-4-5-6-7-8)</name>
    <name type="common">Blackleg fungus</name>
    <name type="synonym">Phoma lingam</name>
    <dbReference type="NCBI Taxonomy" id="985895"/>
    <lineage>
        <taxon>Eukaryota</taxon>
        <taxon>Fungi</taxon>
        <taxon>Dikarya</taxon>
        <taxon>Ascomycota</taxon>
        <taxon>Pezizomycotina</taxon>
        <taxon>Dothideomycetes</taxon>
        <taxon>Pleosporomycetidae</taxon>
        <taxon>Pleosporales</taxon>
        <taxon>Pleosporineae</taxon>
        <taxon>Leptosphaeriaceae</taxon>
        <taxon>Plenodomus</taxon>
        <taxon>Plenodomus lingam/Leptosphaeria maculans species complex</taxon>
    </lineage>
</organism>
<dbReference type="AlphaFoldDB" id="E5A8I6"/>
<dbReference type="OMA" id="YAVEMQW"/>
<feature type="compositionally biased region" description="Polar residues" evidence="1">
    <location>
        <begin position="352"/>
        <end position="364"/>
    </location>
</feature>
<sequence length="654" mass="73908">MCMYLGRRCHGAVSSALYSKHTGRQMPQHKGGSIHRIKYHSQRVSRKRGRGCITAFPKSMAMVAQRLCVSLMGGRERANPRSSATRLRLSTSGRRANPTGPVSPLFLIYAQSTPAMDGTTINYATSKDWLDIMKNRSKVRMHELIERLGLRAKWSSNKRGKTNFESAVVRELVSDMADVVSTLPKEPDDLMKFLGEEGSLKKEVDGLLERHGAKVWGRSGEREHLISANEPGVEDGVYPRNLCFEVMEDRQLLHKLLHWWIGLKACNVILARERLDRERRKKAESRQARVEADFLGQNDCGTPASFVALAPHSIFHDPDTASCGSPMSSSAMLTPPESGESPIGGPPEGPSFTTNSGSHATNGNAAFMSMDPYHRHAAQQPRYVVGEIWHRLASRTSQENSALPAYGYQVPKPESKAAVHQQIADANQAAVDRQISMEVAKLVASFRTPDAAREEIPQPTNSIPYRGLDEETIRALRRYVYEEESGIQVDEEMLLNRLELAWREGVRADYHRMVENFPVFIASERAILTWFELRRHLAALERAGERWRNEGHSNAEIERRIQQHRTLMACTQTVIVNFEDIGQGLGLGPNMTIDRDELLRQAMIVLAGEKYAKEMQWKTVEFTSLIRWLSEELDMYRKDEEEEGRGMAWFIGQK</sequence>
<dbReference type="HOGENOM" id="CLU_518854_0_0_1"/>
<dbReference type="InParanoid" id="E5A8I6"/>
<feature type="region of interest" description="Disordered" evidence="1">
    <location>
        <begin position="320"/>
        <end position="366"/>
    </location>
</feature>
<dbReference type="EMBL" id="FP929137">
    <property type="protein sequence ID" value="CBX99931.1"/>
    <property type="molecule type" value="Genomic_DNA"/>
</dbReference>
<accession>E5A8I6</accession>
<keyword evidence="3" id="KW-1185">Reference proteome</keyword>
<dbReference type="VEuPathDB" id="FungiDB:LEMA_P075200.1"/>
<gene>
    <name evidence="2" type="ORF">LEMA_P075200.1</name>
</gene>
<dbReference type="OrthoDB" id="3781356at2759"/>
<dbReference type="Proteomes" id="UP000002668">
    <property type="component" value="Genome"/>
</dbReference>